<proteinExistence type="inferred from homology"/>
<dbReference type="AlphaFoldDB" id="A0A1M7Z9W6"/>
<dbReference type="RefSeq" id="WP_073571172.1">
    <property type="nucleotide sequence ID" value="NZ_FRXN01000002.1"/>
</dbReference>
<feature type="domain" description="Sulfatase N-terminal" evidence="5">
    <location>
        <begin position="26"/>
        <end position="399"/>
    </location>
</feature>
<comment type="similarity">
    <text evidence="1">Belongs to the sulfatase family.</text>
</comment>
<dbReference type="InterPro" id="IPR000917">
    <property type="entry name" value="Sulfatase_N"/>
</dbReference>
<keyword evidence="2" id="KW-0479">Metal-binding</keyword>
<dbReference type="InterPro" id="IPR050738">
    <property type="entry name" value="Sulfatase"/>
</dbReference>
<dbReference type="SUPFAM" id="SSF53649">
    <property type="entry name" value="Alkaline phosphatase-like"/>
    <property type="match status" value="1"/>
</dbReference>
<protein>
    <submittedName>
        <fullName evidence="6">Arylsulfatase</fullName>
    </submittedName>
</protein>
<dbReference type="GO" id="GO:0004065">
    <property type="term" value="F:arylsulfatase activity"/>
    <property type="evidence" value="ECO:0007669"/>
    <property type="project" value="TreeGrafter"/>
</dbReference>
<dbReference type="InterPro" id="IPR017850">
    <property type="entry name" value="Alkaline_phosphatase_core_sf"/>
</dbReference>
<dbReference type="GO" id="GO:0046872">
    <property type="term" value="F:metal ion binding"/>
    <property type="evidence" value="ECO:0007669"/>
    <property type="project" value="UniProtKB-KW"/>
</dbReference>
<dbReference type="EMBL" id="FRXN01000002">
    <property type="protein sequence ID" value="SHO61691.1"/>
    <property type="molecule type" value="Genomic_DNA"/>
</dbReference>
<dbReference type="Gene3D" id="3.30.1120.10">
    <property type="match status" value="1"/>
</dbReference>
<keyword evidence="3" id="KW-0378">Hydrolase</keyword>
<evidence type="ECO:0000256" key="1">
    <source>
        <dbReference type="ARBA" id="ARBA00008779"/>
    </source>
</evidence>
<evidence type="ECO:0000256" key="2">
    <source>
        <dbReference type="ARBA" id="ARBA00022723"/>
    </source>
</evidence>
<dbReference type="PANTHER" id="PTHR42693">
    <property type="entry name" value="ARYLSULFATASE FAMILY MEMBER"/>
    <property type="match status" value="1"/>
</dbReference>
<dbReference type="PANTHER" id="PTHR42693:SF53">
    <property type="entry name" value="ENDO-4-O-SULFATASE"/>
    <property type="match status" value="1"/>
</dbReference>
<evidence type="ECO:0000259" key="5">
    <source>
        <dbReference type="Pfam" id="PF00884"/>
    </source>
</evidence>
<dbReference type="CDD" id="cd16145">
    <property type="entry name" value="ARS_like"/>
    <property type="match status" value="1"/>
</dbReference>
<evidence type="ECO:0000313" key="7">
    <source>
        <dbReference type="Proteomes" id="UP000184609"/>
    </source>
</evidence>
<organism evidence="6 7">
    <name type="scientific">Algoriphagus zhangzhouensis</name>
    <dbReference type="NCBI Taxonomy" id="1073327"/>
    <lineage>
        <taxon>Bacteria</taxon>
        <taxon>Pseudomonadati</taxon>
        <taxon>Bacteroidota</taxon>
        <taxon>Cytophagia</taxon>
        <taxon>Cytophagales</taxon>
        <taxon>Cyclobacteriaceae</taxon>
        <taxon>Algoriphagus</taxon>
    </lineage>
</organism>
<evidence type="ECO:0000256" key="3">
    <source>
        <dbReference type="ARBA" id="ARBA00022801"/>
    </source>
</evidence>
<accession>A0A1M7Z9W6</accession>
<gene>
    <name evidence="6" type="ORF">SAMN04488108_1510</name>
</gene>
<dbReference type="InterPro" id="IPR024607">
    <property type="entry name" value="Sulfatase_CS"/>
</dbReference>
<dbReference type="PROSITE" id="PS00523">
    <property type="entry name" value="SULFATASE_1"/>
    <property type="match status" value="1"/>
</dbReference>
<dbReference type="Pfam" id="PF00884">
    <property type="entry name" value="Sulfatase"/>
    <property type="match status" value="1"/>
</dbReference>
<keyword evidence="4" id="KW-0106">Calcium</keyword>
<dbReference type="Gene3D" id="3.40.720.10">
    <property type="entry name" value="Alkaline Phosphatase, subunit A"/>
    <property type="match status" value="1"/>
</dbReference>
<evidence type="ECO:0000256" key="4">
    <source>
        <dbReference type="ARBA" id="ARBA00022837"/>
    </source>
</evidence>
<evidence type="ECO:0000313" key="6">
    <source>
        <dbReference type="EMBL" id="SHO61691.1"/>
    </source>
</evidence>
<name>A0A1M7Z9W6_9BACT</name>
<sequence length="505" mass="56911">MKKLLYLSLVALYFSCSPAEKEPQKPNIVLILADDLGYGEVGFNGQKIIETPAMDALAASGKVFTNHYSAAPVCAPARCMLLTGLHSGHAYVRGNDEWRERGEVWDYAKAAADPNLEGQRPLPSDTETLAKILQRNGYKTGIVGKWGLGAPLTESIPTKMGFDYFYGYNCQRQAHNLYPPHMWENETKIPLDNELIVPGTKIDSLADPNDPTSYAKYEQKDYAPALMQEKALAFIEENKDEPFFLYYASPLPHLPLQVPSEYIEKYRKKIGEEEYYDGKRGYFPTRYPKATYAAMIDLLDQQIGEVRAKLEELGLSENTLIIVTSDNGPTYTGGVDFDYFNSSQPFTNGYGHTKGFVYEGGIRVPMLVNWPGKIEAGTSSDHISAFYDILPTICELIGVEPPKTDGKSFLSAIMGKEQEEHDFLYWEFPEYDGQQAVRMGKWKAVRQHLNKGEIKTELYDLSVDPQEQNDVAEANPEIVSQIEEIMKREHTKSEIERWQIGALGD</sequence>
<reference evidence="7" key="1">
    <citation type="submission" date="2016-12" db="EMBL/GenBank/DDBJ databases">
        <authorList>
            <person name="Varghese N."/>
            <person name="Submissions S."/>
        </authorList>
    </citation>
    <scope>NUCLEOTIDE SEQUENCE [LARGE SCALE GENOMIC DNA]</scope>
    <source>
        <strain evidence="7">DSM 25035</strain>
    </source>
</reference>
<dbReference type="OrthoDB" id="9764377at2"/>
<dbReference type="Proteomes" id="UP000184609">
    <property type="component" value="Unassembled WGS sequence"/>
</dbReference>
<dbReference type="STRING" id="1073327.SAMN04488108_1510"/>
<keyword evidence="7" id="KW-1185">Reference proteome</keyword>